<dbReference type="PANTHER" id="PTHR34659:SF8">
    <property type="entry name" value="(RAPE) HYPOTHETICAL PROTEIN"/>
    <property type="match status" value="1"/>
</dbReference>
<evidence type="ECO:0000256" key="1">
    <source>
        <dbReference type="SAM" id="MobiDB-lite"/>
    </source>
</evidence>
<dbReference type="GO" id="GO:0061908">
    <property type="term" value="C:phagophore"/>
    <property type="evidence" value="ECO:0007669"/>
    <property type="project" value="TreeGrafter"/>
</dbReference>
<dbReference type="GO" id="GO:0006950">
    <property type="term" value="P:response to stress"/>
    <property type="evidence" value="ECO:0007669"/>
    <property type="project" value="TreeGrafter"/>
</dbReference>
<protein>
    <submittedName>
        <fullName evidence="2">Uncharacterized protein</fullName>
    </submittedName>
</protein>
<feature type="region of interest" description="Disordered" evidence="1">
    <location>
        <begin position="422"/>
        <end position="454"/>
    </location>
</feature>
<dbReference type="InterPro" id="IPR053273">
    <property type="entry name" value="CST_Regulator"/>
</dbReference>
<dbReference type="EMBL" id="RDQH01000343">
    <property type="protein sequence ID" value="RXH68755.1"/>
    <property type="molecule type" value="Genomic_DNA"/>
</dbReference>
<keyword evidence="3" id="KW-1185">Reference proteome</keyword>
<sequence length="454" mass="50440">MPGLLTRRYPNFSALTIHSNKMDVKGVTWVGGVYQKFETMCLEVEEDMYQDTVKFVENQVQTVGASVKKFYAEVMQDLVCHSSVDPEIMPAFGDLVENNFHVDNSKKSKVSKKGEPVKVDVEKLSGDSEVIAAMNMDMDHKSLFHGQHMDEYRMLSSGNCAGGACSDVYLRQDYDGSNFNNSNSVVKENPIKENLPGAITPVESDLGRPSSSCRVNLNDTHEVSSERRDTALTPSITEGMTCKSTRESCVIANASQCTADVSVDSRTSNMIVLDKLEAKEWNEIPDSSFGGSSVESNDNCLNNGFVSLLGSFPSGQVHSEKYAAKEISASHPGGLHDSNFYATESNTVVHGTETIQQSERAKLEETCVMVTGEDIHFVPHVDSKHRPYKKKIQNVFALRKRSARKQEYEQLALWYGDDEKSNLESGERLGHSPTVEETQKSPAHEFCESEWEIL</sequence>
<organism evidence="2 3">
    <name type="scientific">Malus domestica</name>
    <name type="common">Apple</name>
    <name type="synonym">Pyrus malus</name>
    <dbReference type="NCBI Taxonomy" id="3750"/>
    <lineage>
        <taxon>Eukaryota</taxon>
        <taxon>Viridiplantae</taxon>
        <taxon>Streptophyta</taxon>
        <taxon>Embryophyta</taxon>
        <taxon>Tracheophyta</taxon>
        <taxon>Spermatophyta</taxon>
        <taxon>Magnoliopsida</taxon>
        <taxon>eudicotyledons</taxon>
        <taxon>Gunneridae</taxon>
        <taxon>Pentapetalae</taxon>
        <taxon>rosids</taxon>
        <taxon>fabids</taxon>
        <taxon>Rosales</taxon>
        <taxon>Rosaceae</taxon>
        <taxon>Amygdaloideae</taxon>
        <taxon>Maleae</taxon>
        <taxon>Malus</taxon>
    </lineage>
</organism>
<dbReference type="GO" id="GO:0005776">
    <property type="term" value="C:autophagosome"/>
    <property type="evidence" value="ECO:0007669"/>
    <property type="project" value="TreeGrafter"/>
</dbReference>
<name>A0A498HH06_MALDO</name>
<reference evidence="2 3" key="1">
    <citation type="submission" date="2018-10" db="EMBL/GenBank/DDBJ databases">
        <title>A high-quality apple genome assembly.</title>
        <authorList>
            <person name="Hu J."/>
        </authorList>
    </citation>
    <scope>NUCLEOTIDE SEQUENCE [LARGE SCALE GENOMIC DNA]</scope>
    <source>
        <strain evidence="3">cv. HFTH1</strain>
        <tissue evidence="2">Young leaf</tissue>
    </source>
</reference>
<accession>A0A498HH06</accession>
<evidence type="ECO:0000313" key="3">
    <source>
        <dbReference type="Proteomes" id="UP000290289"/>
    </source>
</evidence>
<gene>
    <name evidence="2" type="ORF">DVH24_031088</name>
</gene>
<dbReference type="AlphaFoldDB" id="A0A498HH06"/>
<dbReference type="Proteomes" id="UP000290289">
    <property type="component" value="Chromosome 17"/>
</dbReference>
<comment type="caution">
    <text evidence="2">The sequence shown here is derived from an EMBL/GenBank/DDBJ whole genome shotgun (WGS) entry which is preliminary data.</text>
</comment>
<dbReference type="PANTHER" id="PTHR34659">
    <property type="entry name" value="BNAA05G11610D PROTEIN"/>
    <property type="match status" value="1"/>
</dbReference>
<evidence type="ECO:0000313" key="2">
    <source>
        <dbReference type="EMBL" id="RXH68755.1"/>
    </source>
</evidence>
<proteinExistence type="predicted"/>
<feature type="compositionally biased region" description="Basic and acidic residues" evidence="1">
    <location>
        <begin position="437"/>
        <end position="447"/>
    </location>
</feature>